<organism evidence="1 2">
    <name type="scientific">Vararia minispora EC-137</name>
    <dbReference type="NCBI Taxonomy" id="1314806"/>
    <lineage>
        <taxon>Eukaryota</taxon>
        <taxon>Fungi</taxon>
        <taxon>Dikarya</taxon>
        <taxon>Basidiomycota</taxon>
        <taxon>Agaricomycotina</taxon>
        <taxon>Agaricomycetes</taxon>
        <taxon>Russulales</taxon>
        <taxon>Lachnocladiaceae</taxon>
        <taxon>Vararia</taxon>
    </lineage>
</organism>
<reference evidence="1" key="1">
    <citation type="submission" date="2021-02" db="EMBL/GenBank/DDBJ databases">
        <authorList>
            <consortium name="DOE Joint Genome Institute"/>
            <person name="Ahrendt S."/>
            <person name="Looney B.P."/>
            <person name="Miyauchi S."/>
            <person name="Morin E."/>
            <person name="Drula E."/>
            <person name="Courty P.E."/>
            <person name="Chicoki N."/>
            <person name="Fauchery L."/>
            <person name="Kohler A."/>
            <person name="Kuo A."/>
            <person name="Labutti K."/>
            <person name="Pangilinan J."/>
            <person name="Lipzen A."/>
            <person name="Riley R."/>
            <person name="Andreopoulos W."/>
            <person name="He G."/>
            <person name="Johnson J."/>
            <person name="Barry K.W."/>
            <person name="Grigoriev I.V."/>
            <person name="Nagy L."/>
            <person name="Hibbett D."/>
            <person name="Henrissat B."/>
            <person name="Matheny P.B."/>
            <person name="Labbe J."/>
            <person name="Martin F."/>
        </authorList>
    </citation>
    <scope>NUCLEOTIDE SEQUENCE</scope>
    <source>
        <strain evidence="1">EC-137</strain>
    </source>
</reference>
<reference evidence="1" key="2">
    <citation type="journal article" date="2022" name="New Phytol.">
        <title>Evolutionary transition to the ectomycorrhizal habit in the genomes of a hyperdiverse lineage of mushroom-forming fungi.</title>
        <authorList>
            <person name="Looney B."/>
            <person name="Miyauchi S."/>
            <person name="Morin E."/>
            <person name="Drula E."/>
            <person name="Courty P.E."/>
            <person name="Kohler A."/>
            <person name="Kuo A."/>
            <person name="LaButti K."/>
            <person name="Pangilinan J."/>
            <person name="Lipzen A."/>
            <person name="Riley R."/>
            <person name="Andreopoulos W."/>
            <person name="He G."/>
            <person name="Johnson J."/>
            <person name="Nolan M."/>
            <person name="Tritt A."/>
            <person name="Barry K.W."/>
            <person name="Grigoriev I.V."/>
            <person name="Nagy L.G."/>
            <person name="Hibbett D."/>
            <person name="Henrissat B."/>
            <person name="Matheny P.B."/>
            <person name="Labbe J."/>
            <person name="Martin F.M."/>
        </authorList>
    </citation>
    <scope>NUCLEOTIDE SEQUENCE</scope>
    <source>
        <strain evidence="1">EC-137</strain>
    </source>
</reference>
<dbReference type="EMBL" id="MU273786">
    <property type="protein sequence ID" value="KAI0028160.1"/>
    <property type="molecule type" value="Genomic_DNA"/>
</dbReference>
<evidence type="ECO:0000313" key="1">
    <source>
        <dbReference type="EMBL" id="KAI0028160.1"/>
    </source>
</evidence>
<keyword evidence="2" id="KW-1185">Reference proteome</keyword>
<comment type="caution">
    <text evidence="1">The sequence shown here is derived from an EMBL/GenBank/DDBJ whole genome shotgun (WGS) entry which is preliminary data.</text>
</comment>
<dbReference type="Proteomes" id="UP000814128">
    <property type="component" value="Unassembled WGS sequence"/>
</dbReference>
<protein>
    <submittedName>
        <fullName evidence="1">mRNA capping enzyme, catalytic domain-containing protein</fullName>
    </submittedName>
</protein>
<accession>A0ACB8Q8M0</accession>
<sequence length="422" mass="48191">MSKIPDLPGTPVQRGSEQEAWLRNFIGKLCNLPHDRFPGSQPVSFGKKDLDRLEQNDYWVCEKSDGVRVLLTILTNDQTNAQLVHVVDRHNSYRSIDGIYFPHYDFPERPLRSTIIDAELVIDTDPLTGKETLRMLCFDCLVADGTNVMSKDLGSRYGRLQNHFYAPYARMKRDFPDSVAHHPFDIKVKEVNASYHLDKVFNVDIPKLQHGNDGLIYTPVATPYVVGTDKNILKWKPPSENSIDFKLVLRFPPLKDQATTPDLHAKPIFALHVWGGGEGSRAQYEPYDVMHVEDDEWEEMKASGEQLDDRIVEVHWDPVGENWRMMRFRDDKPHGNHRNTVESIIQSIADGVEKEVLLARCDAIKNSWKQRQTQRPPRPATSQQQQQQQRPSISSTVLRYGPLASSVYSKVGGPTLVGAFHR</sequence>
<gene>
    <name evidence="1" type="ORF">K488DRAFT_59383</name>
</gene>
<evidence type="ECO:0000313" key="2">
    <source>
        <dbReference type="Proteomes" id="UP000814128"/>
    </source>
</evidence>
<proteinExistence type="predicted"/>
<name>A0ACB8Q8M0_9AGAM</name>